<feature type="region of interest" description="Disordered" evidence="1">
    <location>
        <begin position="351"/>
        <end position="377"/>
    </location>
</feature>
<sequence length="602" mass="66128">MWWKTGGGFQGPGNLLPGEPCTVPGDSQALLDRPVTRVARVMAGYPWVPPGSVHGEYPYDMSTAVAPPARVPAAAGYPIGAVPRDSISRMVINVLDAHMNKVDPPKSLSKKGIKIDPPKSYDGSLGEDNNRVYILGHCTADAAQDWYHHTVELGDRGPENWTTLEVIQGLQGRFMTQISAADAAKEFRELTQGKLNAQELYEQLKLLSNQLPIAADEFTFAQRYMAALHAPIRRRVMMNGYNAAHDYNRIEELVGNAVDVELMIKASMEEERRTASMQPNESRQPTKKRAGKAPVRNERRSNSTAPGPRHIAPNCPNKRNGQVVAAKAANPMVEALLNGEGDSSDEIDIAENKQTSEEQSDADGTYPEDEVADYEDSNDDIWEQFNAEYATVDGRAARIVMLQPELEVRAAHTSNKTPVEPEPVMTPFARKQTAPSKDGQPTRTEASQRPFTGYFQVGNTVAHVLFDSGSGTDMISPSFVRIAQIKPIELEEPIGLQLATVGSRSKINYGVNTTITVGTTNVSHYFNVVNVDKYDVVLGTPFMRQYGVKLDFESNGIEINGKVIPNNSRVNTHPEPAAKRRTESTKAEPSRSVFKATPTESK</sequence>
<evidence type="ECO:0000256" key="1">
    <source>
        <dbReference type="SAM" id="MobiDB-lite"/>
    </source>
</evidence>
<dbReference type="InterPro" id="IPR005162">
    <property type="entry name" value="Retrotrans_gag_dom"/>
</dbReference>
<feature type="region of interest" description="Disordered" evidence="1">
    <location>
        <begin position="270"/>
        <end position="318"/>
    </location>
</feature>
<dbReference type="Gene3D" id="2.40.70.10">
    <property type="entry name" value="Acid Proteases"/>
    <property type="match status" value="1"/>
</dbReference>
<feature type="compositionally biased region" description="Basic and acidic residues" evidence="1">
    <location>
        <begin position="576"/>
        <end position="589"/>
    </location>
</feature>
<organism evidence="3 4">
    <name type="scientific">Rhizoctonia solani</name>
    <dbReference type="NCBI Taxonomy" id="456999"/>
    <lineage>
        <taxon>Eukaryota</taxon>
        <taxon>Fungi</taxon>
        <taxon>Dikarya</taxon>
        <taxon>Basidiomycota</taxon>
        <taxon>Agaricomycotina</taxon>
        <taxon>Agaricomycetes</taxon>
        <taxon>Cantharellales</taxon>
        <taxon>Ceratobasidiaceae</taxon>
        <taxon>Rhizoctonia</taxon>
    </lineage>
</organism>
<dbReference type="Pfam" id="PF08284">
    <property type="entry name" value="RVP_2"/>
    <property type="match status" value="1"/>
</dbReference>
<dbReference type="CDD" id="cd00303">
    <property type="entry name" value="retropepsin_like"/>
    <property type="match status" value="1"/>
</dbReference>
<accession>A0A0K6G0E1</accession>
<feature type="compositionally biased region" description="Polar residues" evidence="1">
    <location>
        <begin position="433"/>
        <end position="446"/>
    </location>
</feature>
<feature type="compositionally biased region" description="Acidic residues" evidence="1">
    <location>
        <begin position="358"/>
        <end position="377"/>
    </location>
</feature>
<protein>
    <recommendedName>
        <fullName evidence="2">Retrotransposon gag domain-containing protein</fullName>
    </recommendedName>
</protein>
<dbReference type="AlphaFoldDB" id="A0A0K6G0E1"/>
<name>A0A0K6G0E1_9AGAM</name>
<evidence type="ECO:0000313" key="3">
    <source>
        <dbReference type="EMBL" id="CUA71823.1"/>
    </source>
</evidence>
<dbReference type="InterPro" id="IPR021109">
    <property type="entry name" value="Peptidase_aspartic_dom_sf"/>
</dbReference>
<feature type="region of interest" description="Disordered" evidence="1">
    <location>
        <begin position="565"/>
        <end position="602"/>
    </location>
</feature>
<dbReference type="SUPFAM" id="SSF50630">
    <property type="entry name" value="Acid proteases"/>
    <property type="match status" value="1"/>
</dbReference>
<proteinExistence type="predicted"/>
<evidence type="ECO:0000259" key="2">
    <source>
        <dbReference type="Pfam" id="PF03732"/>
    </source>
</evidence>
<reference evidence="3 4" key="1">
    <citation type="submission" date="2015-07" db="EMBL/GenBank/DDBJ databases">
        <authorList>
            <person name="Noorani M."/>
        </authorList>
    </citation>
    <scope>NUCLEOTIDE SEQUENCE [LARGE SCALE GENOMIC DNA]</scope>
    <source>
        <strain evidence="3">BBA 69670</strain>
    </source>
</reference>
<feature type="region of interest" description="Disordered" evidence="1">
    <location>
        <begin position="413"/>
        <end position="446"/>
    </location>
</feature>
<evidence type="ECO:0000313" key="4">
    <source>
        <dbReference type="Proteomes" id="UP000044841"/>
    </source>
</evidence>
<gene>
    <name evidence="3" type="ORF">RSOLAG22IIIB_09881</name>
</gene>
<dbReference type="Pfam" id="PF03732">
    <property type="entry name" value="Retrotrans_gag"/>
    <property type="match status" value="1"/>
</dbReference>
<keyword evidence="4" id="KW-1185">Reference proteome</keyword>
<dbReference type="EMBL" id="CYGV01001266">
    <property type="protein sequence ID" value="CUA71823.1"/>
    <property type="molecule type" value="Genomic_DNA"/>
</dbReference>
<feature type="domain" description="Retrotransposon gag" evidence="2">
    <location>
        <begin position="137"/>
        <end position="228"/>
    </location>
</feature>
<dbReference type="Proteomes" id="UP000044841">
    <property type="component" value="Unassembled WGS sequence"/>
</dbReference>